<dbReference type="AlphaFoldDB" id="A0AAU7VYZ3"/>
<reference evidence="3" key="1">
    <citation type="submission" date="2024-06" db="EMBL/GenBank/DDBJ databases">
        <title>Draft genome sequence of Microbacterium sp. strain A8/3-1, isolated from Oxytropis tragacanthoides Fisch. ex DC. Root nodules in the Altai region of Russia.</title>
        <authorList>
            <person name="Sazanova A."/>
            <person name="Guro P."/>
            <person name="Kuznetsova I."/>
            <person name="Belimov A."/>
            <person name="Safronova V."/>
        </authorList>
    </citation>
    <scope>NUCLEOTIDE SEQUENCE</scope>
    <source>
        <strain evidence="3">A8/3-1</strain>
    </source>
</reference>
<protein>
    <submittedName>
        <fullName evidence="3">SRPBCC domain-containing protein</fullName>
    </submittedName>
</protein>
<organism evidence="3">
    <name type="scientific">Microbacterium sp. A8/3-1</name>
    <dbReference type="NCBI Taxonomy" id="3160749"/>
    <lineage>
        <taxon>Bacteria</taxon>
        <taxon>Bacillati</taxon>
        <taxon>Actinomycetota</taxon>
        <taxon>Actinomycetes</taxon>
        <taxon>Micrococcales</taxon>
        <taxon>Microbacteriaceae</taxon>
        <taxon>Microbacterium</taxon>
    </lineage>
</organism>
<feature type="domain" description="Activator of Hsp90 ATPase homologue 1/2-like C-terminal" evidence="2">
    <location>
        <begin position="13"/>
        <end position="141"/>
    </location>
</feature>
<dbReference type="InterPro" id="IPR013538">
    <property type="entry name" value="ASHA1/2-like_C"/>
</dbReference>
<proteinExistence type="inferred from homology"/>
<evidence type="ECO:0000313" key="3">
    <source>
        <dbReference type="EMBL" id="XBX79345.1"/>
    </source>
</evidence>
<dbReference type="Gene3D" id="3.30.530.20">
    <property type="match status" value="1"/>
</dbReference>
<dbReference type="Pfam" id="PF08327">
    <property type="entry name" value="AHSA1"/>
    <property type="match status" value="1"/>
</dbReference>
<dbReference type="RefSeq" id="WP_350352399.1">
    <property type="nucleotide sequence ID" value="NZ_CP158357.1"/>
</dbReference>
<comment type="similarity">
    <text evidence="1">Belongs to the AHA1 family.</text>
</comment>
<dbReference type="EMBL" id="CP158357">
    <property type="protein sequence ID" value="XBX79345.1"/>
    <property type="molecule type" value="Genomic_DNA"/>
</dbReference>
<gene>
    <name evidence="3" type="ORF">ABS642_04470</name>
</gene>
<dbReference type="InterPro" id="IPR023393">
    <property type="entry name" value="START-like_dom_sf"/>
</dbReference>
<evidence type="ECO:0000259" key="2">
    <source>
        <dbReference type="Pfam" id="PF08327"/>
    </source>
</evidence>
<name>A0AAU7VYZ3_9MICO</name>
<sequence>MTQRQLEITRVFDAPRDRVWRAWTQPAAMARWLHPHGLRTPEESVLVDLRVGGCFRFSMVDEAGTSHSSGGEYLEVREPGLLRCTWGAPDEPVAEIEVRLTKIAGGRTEMVFRLRGHVEDTGQVDSVWTGWREAIAELDREMGGAHG</sequence>
<evidence type="ECO:0000256" key="1">
    <source>
        <dbReference type="ARBA" id="ARBA00006817"/>
    </source>
</evidence>
<dbReference type="SUPFAM" id="SSF55961">
    <property type="entry name" value="Bet v1-like"/>
    <property type="match status" value="1"/>
</dbReference>
<accession>A0AAU7VYZ3</accession>